<keyword evidence="1" id="KW-0597">Phosphoprotein</keyword>
<dbReference type="InterPro" id="IPR003660">
    <property type="entry name" value="HAMP_dom"/>
</dbReference>
<dbReference type="SMART" id="SM00304">
    <property type="entry name" value="HAMP"/>
    <property type="match status" value="5"/>
</dbReference>
<gene>
    <name evidence="6" type="primary">NIK1</name>
</gene>
<accession>Q66WP3</accession>
<feature type="domain" description="HAMP" evidence="5">
    <location>
        <begin position="584"/>
        <end position="633"/>
    </location>
</feature>
<keyword evidence="6" id="KW-0418">Kinase</keyword>
<dbReference type="GO" id="GO:0071474">
    <property type="term" value="P:cellular hyperosmotic response"/>
    <property type="evidence" value="ECO:0007669"/>
    <property type="project" value="TreeGrafter"/>
</dbReference>
<evidence type="ECO:0000313" key="6">
    <source>
        <dbReference type="EMBL" id="AAU10317.1"/>
    </source>
</evidence>
<evidence type="ECO:0000256" key="4">
    <source>
        <dbReference type="SAM" id="MobiDB-lite"/>
    </source>
</evidence>
<feature type="domain" description="HAMP" evidence="5">
    <location>
        <begin position="400"/>
        <end position="452"/>
    </location>
</feature>
<name>Q66WP3_ALTBR</name>
<sequence length="633" mass="69061">MAAETYSSVSAIIRNLARQHDPTRDPSFSAQVSANGAKTAVNAIALPGPESDEKTQLQQELSALCSRIDFLEHKSNHAANQQGQFPLTPAQEPSDEGALYTPAGVFRGNNGPPAQGRRGSNKERAIWVSNWLAAKESNGDPEQPAAALTEEQLNYLRVHLNQQADQIRNQREHIDNLSQEVNKQLTTQSMVFEHGIEDIGALKRELGKHQQANLAFQKALREIGAIVTAVAMGDLSKKVLIHAKEMDPEITLFKRTINTMVDQLQEFASQVTFLAREVGTEGRLGGQANLPGVAGIWAELTDINGMAKNLTDQVREIAVVTTAVAMGDLSRKIERPARGEILQLQQTINSMVDQLQSFATQVTKVARDVGTEGKLGGQAEIAGVKGMWNELTVNVNAMAQNLTTQVRDIAQVTTAVAQGNLTRKVEAECKGEILELKNTINRMVDQLQQFAHEVTKIAREVGSEGRLGGQATVHGVEGTWKDLTENVNGMAMNLTTQVREIAEVTTAVARGDLSRKVKAEVQGEILSLKITINTMVDRLNTFAQEVSKVAREVGTDGILGGQAQVDNVEGKWKDLTNNVNTMAQNLTLQVRSISEVTQAIAKGDMSRRVHVDAEGEIRLLKDTVNDMVMRLDE</sequence>
<feature type="domain" description="HAMP" evidence="5">
    <location>
        <begin position="308"/>
        <end position="360"/>
    </location>
</feature>
<dbReference type="PANTHER" id="PTHR45339">
    <property type="entry name" value="HYBRID SIGNAL TRANSDUCTION HISTIDINE KINASE J"/>
    <property type="match status" value="1"/>
</dbReference>
<dbReference type="CDD" id="cd06225">
    <property type="entry name" value="HAMP"/>
    <property type="match status" value="4"/>
</dbReference>
<evidence type="ECO:0000256" key="2">
    <source>
        <dbReference type="ARBA" id="ARBA00023012"/>
    </source>
</evidence>
<keyword evidence="2" id="KW-0902">Two-component regulatory system</keyword>
<feature type="domain" description="HAMP" evidence="5">
    <location>
        <begin position="492"/>
        <end position="544"/>
    </location>
</feature>
<feature type="coiled-coil region" evidence="3">
    <location>
        <begin position="160"/>
        <end position="187"/>
    </location>
</feature>
<dbReference type="GO" id="GO:0004673">
    <property type="term" value="F:protein histidine kinase activity"/>
    <property type="evidence" value="ECO:0007669"/>
    <property type="project" value="TreeGrafter"/>
</dbReference>
<feature type="region of interest" description="Disordered" evidence="4">
    <location>
        <begin position="83"/>
        <end position="121"/>
    </location>
</feature>
<feature type="domain" description="HAMP" evidence="5">
    <location>
        <begin position="214"/>
        <end position="269"/>
    </location>
</feature>
<dbReference type="Gene3D" id="1.20.120.1530">
    <property type="match status" value="3"/>
</dbReference>
<keyword evidence="6" id="KW-0808">Transferase</keyword>
<dbReference type="SUPFAM" id="SSF58104">
    <property type="entry name" value="Methyl-accepting chemotaxis protein (MCP) signaling domain"/>
    <property type="match status" value="2"/>
</dbReference>
<organism evidence="6">
    <name type="scientific">Alternaria brassicicola</name>
    <name type="common">Dark leaf spot agent</name>
    <dbReference type="NCBI Taxonomy" id="29001"/>
    <lineage>
        <taxon>Eukaryota</taxon>
        <taxon>Fungi</taxon>
        <taxon>Dikarya</taxon>
        <taxon>Ascomycota</taxon>
        <taxon>Pezizomycotina</taxon>
        <taxon>Dothideomycetes</taxon>
        <taxon>Pleosporomycetidae</taxon>
        <taxon>Pleosporales</taxon>
        <taxon>Pleosporineae</taxon>
        <taxon>Pleosporaceae</taxon>
        <taxon>Alternaria</taxon>
        <taxon>Alternaria sect. Brassicicola</taxon>
    </lineage>
</organism>
<protein>
    <submittedName>
        <fullName evidence="6">Two-component histidine kinase</fullName>
    </submittedName>
</protein>
<dbReference type="PROSITE" id="PS50885">
    <property type="entry name" value="HAMP"/>
    <property type="match status" value="5"/>
</dbReference>
<keyword evidence="3" id="KW-0175">Coiled coil</keyword>
<dbReference type="FunFam" id="1.20.120.1530:FF:000001">
    <property type="entry name" value="Two-component osmosensing histidine kinase"/>
    <property type="match status" value="1"/>
</dbReference>
<reference evidence="6" key="1">
    <citation type="journal article" date="2005" name="Curr. Genet.">
        <title>Characterization of mutations in the two-component histidine kinase gene AbNIK1 from Alternaria brassicicola that confer high dicarboximide and phenylpyrrole resistance.</title>
        <authorList>
            <person name="Avenot H."/>
            <person name="Simoneau P."/>
            <person name="Iacomi-Vasilescu B."/>
            <person name="Bataille-Simoneau N."/>
        </authorList>
    </citation>
    <scope>NUCLEOTIDE SEQUENCE</scope>
    <source>
        <strain evidence="6">Abra7407</strain>
    </source>
</reference>
<evidence type="ECO:0000256" key="1">
    <source>
        <dbReference type="ARBA" id="ARBA00022553"/>
    </source>
</evidence>
<dbReference type="GO" id="GO:0000160">
    <property type="term" value="P:phosphorelay signal transduction system"/>
    <property type="evidence" value="ECO:0007669"/>
    <property type="project" value="UniProtKB-KW"/>
</dbReference>
<evidence type="ECO:0000259" key="5">
    <source>
        <dbReference type="PROSITE" id="PS50885"/>
    </source>
</evidence>
<dbReference type="Pfam" id="PF18947">
    <property type="entry name" value="HAMP_2"/>
    <property type="match status" value="2"/>
</dbReference>
<dbReference type="AlphaFoldDB" id="Q66WP3"/>
<dbReference type="Pfam" id="PF00672">
    <property type="entry name" value="HAMP"/>
    <property type="match status" value="2"/>
</dbReference>
<dbReference type="FunFam" id="1.20.120.1530:FF:000002">
    <property type="entry name" value="Two-component osmosensing histidine kinase"/>
    <property type="match status" value="2"/>
</dbReference>
<proteinExistence type="predicted"/>
<evidence type="ECO:0000256" key="3">
    <source>
        <dbReference type="SAM" id="Coils"/>
    </source>
</evidence>
<dbReference type="EMBL" id="AY700096">
    <property type="protein sequence ID" value="AAU10317.1"/>
    <property type="molecule type" value="Genomic_DNA"/>
</dbReference>
<dbReference type="PANTHER" id="PTHR45339:SF1">
    <property type="entry name" value="HYBRID SIGNAL TRANSDUCTION HISTIDINE KINASE J"/>
    <property type="match status" value="1"/>
</dbReference>
<dbReference type="GO" id="GO:0016020">
    <property type="term" value="C:membrane"/>
    <property type="evidence" value="ECO:0007669"/>
    <property type="project" value="InterPro"/>
</dbReference>